<dbReference type="PANTHER" id="PTHR35546:SF25">
    <property type="entry name" value="F-BOX DOMAIN-CONTAINING PROTEIN"/>
    <property type="match status" value="1"/>
</dbReference>
<comment type="caution">
    <text evidence="3">The sequence shown here is derived from an EMBL/GenBank/DDBJ whole genome shotgun (WGS) entry which is preliminary data.</text>
</comment>
<dbReference type="Pfam" id="PF00646">
    <property type="entry name" value="F-box"/>
    <property type="match status" value="1"/>
</dbReference>
<sequence length="422" mass="48395">METSNSTNVSEAMVIEILARLPLRSISRFKLVCKTWKLAIESVYFRRLFVSLHQNSSSSWSLLCGKKELINLHGCETWGLPKSLASYFPNTVTGNLCYAASSSGLVLMHRSNEASYVGNPVLQQWLRIPVPPYPYVTIVLGLVTRLDEDGIVLGFKVVKLASLVPRRDESSTCLCLCVYSSETGIWTCKRLHCPRYFTSLSSPMSLNGTLYLSQTSFDLAAQPGALMAHDFYSESDLCRVILLPDHNLNHNRDFKRGLTTSRGSVMYIKTLAQQGDNLLKVWRLMINDSGDECWQILWEIHVPFDDIRYYVPMAMHPFDDNIVYLWSQENNYLVSCNLRRQTYKILGDDDHQDCYINQSICEKYMDRTFRSSSAREYGVLVKLLQFVLPQWMESLPRPPQVDMIDTTSMLFHISSLPRKEEE</sequence>
<dbReference type="AlphaFoldDB" id="A0A8T2AZ16"/>
<dbReference type="InterPro" id="IPR001810">
    <property type="entry name" value="F-box_dom"/>
</dbReference>
<dbReference type="Proteomes" id="UP000694240">
    <property type="component" value="Chromosome 8"/>
</dbReference>
<keyword evidence="4" id="KW-1185">Reference proteome</keyword>
<reference evidence="3 4" key="1">
    <citation type="submission" date="2020-12" db="EMBL/GenBank/DDBJ databases">
        <title>Concerted genomic and epigenomic changes stabilize Arabidopsis allopolyploids.</title>
        <authorList>
            <person name="Chen Z."/>
        </authorList>
    </citation>
    <scope>NUCLEOTIDE SEQUENCE [LARGE SCALE GENOMIC DNA]</scope>
    <source>
        <strain evidence="3">Allo738</strain>
        <tissue evidence="3">Leaf</tissue>
    </source>
</reference>
<dbReference type="Pfam" id="PF24750">
    <property type="entry name" value="b-prop_At3g26010-like"/>
    <property type="match status" value="1"/>
</dbReference>
<dbReference type="InterPro" id="IPR056592">
    <property type="entry name" value="Beta-prop_At3g26010-like"/>
</dbReference>
<feature type="domain" description="F-box" evidence="1">
    <location>
        <begin position="13"/>
        <end position="47"/>
    </location>
</feature>
<name>A0A8T2AZ16_9BRAS</name>
<dbReference type="EMBL" id="JAEFBK010000008">
    <property type="protein sequence ID" value="KAG7579006.1"/>
    <property type="molecule type" value="Genomic_DNA"/>
</dbReference>
<evidence type="ECO:0000259" key="1">
    <source>
        <dbReference type="Pfam" id="PF00646"/>
    </source>
</evidence>
<evidence type="ECO:0000313" key="4">
    <source>
        <dbReference type="Proteomes" id="UP000694240"/>
    </source>
</evidence>
<organism evidence="3 4">
    <name type="scientific">Arabidopsis thaliana x Arabidopsis arenosa</name>
    <dbReference type="NCBI Taxonomy" id="1240361"/>
    <lineage>
        <taxon>Eukaryota</taxon>
        <taxon>Viridiplantae</taxon>
        <taxon>Streptophyta</taxon>
        <taxon>Embryophyta</taxon>
        <taxon>Tracheophyta</taxon>
        <taxon>Spermatophyta</taxon>
        <taxon>Magnoliopsida</taxon>
        <taxon>eudicotyledons</taxon>
        <taxon>Gunneridae</taxon>
        <taxon>Pentapetalae</taxon>
        <taxon>rosids</taxon>
        <taxon>malvids</taxon>
        <taxon>Brassicales</taxon>
        <taxon>Brassicaceae</taxon>
        <taxon>Camelineae</taxon>
        <taxon>Arabidopsis</taxon>
    </lineage>
</organism>
<proteinExistence type="predicted"/>
<accession>A0A8T2AZ16</accession>
<dbReference type="InterPro" id="IPR055290">
    <property type="entry name" value="At3g26010-like"/>
</dbReference>
<feature type="domain" description="F-box protein At3g26010-like beta-propeller" evidence="2">
    <location>
        <begin position="58"/>
        <end position="397"/>
    </location>
</feature>
<protein>
    <submittedName>
        <fullName evidence="3">F-box-like domain superfamily</fullName>
    </submittedName>
</protein>
<evidence type="ECO:0000259" key="2">
    <source>
        <dbReference type="Pfam" id="PF24750"/>
    </source>
</evidence>
<evidence type="ECO:0000313" key="3">
    <source>
        <dbReference type="EMBL" id="KAG7579006.1"/>
    </source>
</evidence>
<dbReference type="PANTHER" id="PTHR35546">
    <property type="entry name" value="F-BOX PROTEIN INTERACTION DOMAIN PROTEIN-RELATED"/>
    <property type="match status" value="1"/>
</dbReference>
<gene>
    <name evidence="3" type="ORF">ISN45_Aa03g031750</name>
</gene>